<sequence length="340" mass="38915">MNFNINSKIPLQTRTQIATQKIAEARRSQEGHLCLGSEIEEDGKEVENKGSKSADEGYEQEQKEIDEKGQSIIHEDVKEMSFETNMGNEVKNVGSGTDKRSEKIPEELRVDQEQMNLYNNIFSTMQEYDMASSIFGQWCELKRVVGPYIASKFCTVMIPNVSSIWISSKGIKNLQTFLSQAFPREIIYLIIEQVIGQKSLSYLLSHILRISPRVLIQVSLLHCKITERHFKRLVSAFKYLTNISFEQCQISAPRVANLSLALENTELEYLRLINCSISSHKDVTVDYQELQNLIKGLATSPDLKESLLEIHLGNMPIEEEFIRRLLEDNGFTEVKLVIFK</sequence>
<dbReference type="InterPro" id="IPR032675">
    <property type="entry name" value="LRR_dom_sf"/>
</dbReference>
<dbReference type="SUPFAM" id="SSF52047">
    <property type="entry name" value="RNI-like"/>
    <property type="match status" value="1"/>
</dbReference>
<feature type="region of interest" description="Disordered" evidence="1">
    <location>
        <begin position="27"/>
        <end position="65"/>
    </location>
</feature>
<evidence type="ECO:0000313" key="2">
    <source>
        <dbReference type="EMBL" id="CAI2364666.1"/>
    </source>
</evidence>
<evidence type="ECO:0000313" key="3">
    <source>
        <dbReference type="Proteomes" id="UP001295684"/>
    </source>
</evidence>
<feature type="region of interest" description="Disordered" evidence="1">
    <location>
        <begin position="84"/>
        <end position="103"/>
    </location>
</feature>
<keyword evidence="3" id="KW-1185">Reference proteome</keyword>
<organism evidence="2 3">
    <name type="scientific">Euplotes crassus</name>
    <dbReference type="NCBI Taxonomy" id="5936"/>
    <lineage>
        <taxon>Eukaryota</taxon>
        <taxon>Sar</taxon>
        <taxon>Alveolata</taxon>
        <taxon>Ciliophora</taxon>
        <taxon>Intramacronucleata</taxon>
        <taxon>Spirotrichea</taxon>
        <taxon>Hypotrichia</taxon>
        <taxon>Euplotida</taxon>
        <taxon>Euplotidae</taxon>
        <taxon>Moneuplotes</taxon>
    </lineage>
</organism>
<dbReference type="EMBL" id="CAMPGE010005825">
    <property type="protein sequence ID" value="CAI2364666.1"/>
    <property type="molecule type" value="Genomic_DNA"/>
</dbReference>
<dbReference type="AlphaFoldDB" id="A0AAD1XBB3"/>
<evidence type="ECO:0000256" key="1">
    <source>
        <dbReference type="SAM" id="MobiDB-lite"/>
    </source>
</evidence>
<protein>
    <submittedName>
        <fullName evidence="2">Uncharacterized protein</fullName>
    </submittedName>
</protein>
<name>A0AAD1XBB3_EUPCR</name>
<gene>
    <name evidence="2" type="ORF">ECRASSUSDP1_LOCUS6011</name>
</gene>
<reference evidence="2" key="1">
    <citation type="submission" date="2023-07" db="EMBL/GenBank/DDBJ databases">
        <authorList>
            <consortium name="AG Swart"/>
            <person name="Singh M."/>
            <person name="Singh A."/>
            <person name="Seah K."/>
            <person name="Emmerich C."/>
        </authorList>
    </citation>
    <scope>NUCLEOTIDE SEQUENCE</scope>
    <source>
        <strain evidence="2">DP1</strain>
    </source>
</reference>
<comment type="caution">
    <text evidence="2">The sequence shown here is derived from an EMBL/GenBank/DDBJ whole genome shotgun (WGS) entry which is preliminary data.</text>
</comment>
<proteinExistence type="predicted"/>
<dbReference type="Proteomes" id="UP001295684">
    <property type="component" value="Unassembled WGS sequence"/>
</dbReference>
<feature type="compositionally biased region" description="Basic and acidic residues" evidence="1">
    <location>
        <begin position="45"/>
        <end position="65"/>
    </location>
</feature>
<accession>A0AAD1XBB3</accession>
<dbReference type="Gene3D" id="3.80.10.10">
    <property type="entry name" value="Ribonuclease Inhibitor"/>
    <property type="match status" value="1"/>
</dbReference>